<feature type="transmembrane region" description="Helical" evidence="1">
    <location>
        <begin position="114"/>
        <end position="137"/>
    </location>
</feature>
<keyword evidence="1" id="KW-0812">Transmembrane</keyword>
<dbReference type="Proteomes" id="UP000199236">
    <property type="component" value="Unassembled WGS sequence"/>
</dbReference>
<evidence type="ECO:0000256" key="1">
    <source>
        <dbReference type="SAM" id="Phobius"/>
    </source>
</evidence>
<evidence type="ECO:0000313" key="2">
    <source>
        <dbReference type="EMBL" id="SFN67295.1"/>
    </source>
</evidence>
<protein>
    <submittedName>
        <fullName evidence="2">Uncharacterized protein</fullName>
    </submittedName>
</protein>
<reference evidence="2 3" key="1">
    <citation type="submission" date="2016-10" db="EMBL/GenBank/DDBJ databases">
        <authorList>
            <person name="de Groot N.N."/>
        </authorList>
    </citation>
    <scope>NUCLEOTIDE SEQUENCE [LARGE SCALE GENOMIC DNA]</scope>
    <source>
        <strain evidence="2 3">CGMCC 1.9157</strain>
    </source>
</reference>
<keyword evidence="1" id="KW-1133">Transmembrane helix</keyword>
<accession>A0A1I5AXW1</accession>
<dbReference type="EMBL" id="FOVR01000001">
    <property type="protein sequence ID" value="SFN67295.1"/>
    <property type="molecule type" value="Genomic_DNA"/>
</dbReference>
<dbReference type="AlphaFoldDB" id="A0A1I5AXW1"/>
<gene>
    <name evidence="2" type="ORF">SAMN04488056_101649</name>
</gene>
<proteinExistence type="predicted"/>
<organism evidence="2 3">
    <name type="scientific">Cohaesibacter marisflavi</name>
    <dbReference type="NCBI Taxonomy" id="655353"/>
    <lineage>
        <taxon>Bacteria</taxon>
        <taxon>Pseudomonadati</taxon>
        <taxon>Pseudomonadota</taxon>
        <taxon>Alphaproteobacteria</taxon>
        <taxon>Hyphomicrobiales</taxon>
        <taxon>Cohaesibacteraceae</taxon>
    </lineage>
</organism>
<keyword evidence="3" id="KW-1185">Reference proteome</keyword>
<keyword evidence="1" id="KW-0472">Membrane</keyword>
<feature type="transmembrane region" description="Helical" evidence="1">
    <location>
        <begin position="6"/>
        <end position="26"/>
    </location>
</feature>
<evidence type="ECO:0000313" key="3">
    <source>
        <dbReference type="Proteomes" id="UP000199236"/>
    </source>
</evidence>
<sequence>MADFLQFVGLFIFEIGFFVTLFRKIWRGSANHKRKPKLGDMGHIMFLRELQQHKDRIVENLRPDERLATAWAQGFALGTETLLSATNVLRQTGKRALRYGAAIKLRQLVLQTGTYCLVIGLAVGFTSMGSKIMFGLIHHEMSEMGAEVAFTHLPVEVETASIRSTIRQ</sequence>
<name>A0A1I5AXW1_9HYPH</name>